<evidence type="ECO:0000259" key="4">
    <source>
        <dbReference type="Pfam" id="PF01835"/>
    </source>
</evidence>
<protein>
    <submittedName>
        <fullName evidence="6 7">MG2 domain-containing protein</fullName>
    </submittedName>
</protein>
<feature type="transmembrane region" description="Helical" evidence="3">
    <location>
        <begin position="6"/>
        <end position="25"/>
    </location>
</feature>
<feature type="domain" description="Macroglobulin" evidence="4">
    <location>
        <begin position="132"/>
        <end position="222"/>
    </location>
</feature>
<name>A0A0K0ER43_STRER</name>
<dbReference type="InterPro" id="IPR050473">
    <property type="entry name" value="A2M/Complement_sys"/>
</dbReference>
<evidence type="ECO:0000256" key="3">
    <source>
        <dbReference type="SAM" id="Phobius"/>
    </source>
</evidence>
<keyword evidence="5" id="KW-1185">Reference proteome</keyword>
<evidence type="ECO:0000313" key="6">
    <source>
        <dbReference type="WBParaSite" id="SSTP_0001192500.1"/>
    </source>
</evidence>
<dbReference type="AlphaFoldDB" id="A0A0K0ER43"/>
<keyword evidence="1" id="KW-0732">Signal</keyword>
<reference evidence="6" key="1">
    <citation type="submission" date="2015-08" db="UniProtKB">
        <authorList>
            <consortium name="WormBaseParasite"/>
        </authorList>
    </citation>
    <scope>IDENTIFICATION</scope>
</reference>
<accession>A0A0K0ER43</accession>
<organism evidence="6">
    <name type="scientific">Strongyloides stercoralis</name>
    <name type="common">Threadworm</name>
    <dbReference type="NCBI Taxonomy" id="6248"/>
    <lineage>
        <taxon>Eukaryota</taxon>
        <taxon>Metazoa</taxon>
        <taxon>Ecdysozoa</taxon>
        <taxon>Nematoda</taxon>
        <taxon>Chromadorea</taxon>
        <taxon>Rhabditida</taxon>
        <taxon>Tylenchina</taxon>
        <taxon>Panagrolaimomorpha</taxon>
        <taxon>Strongyloidoidea</taxon>
        <taxon>Strongyloididae</taxon>
        <taxon>Strongyloides</taxon>
    </lineage>
</organism>
<dbReference type="Proteomes" id="UP000035681">
    <property type="component" value="Unplaced"/>
</dbReference>
<dbReference type="Gene3D" id="2.60.40.1930">
    <property type="match status" value="1"/>
</dbReference>
<keyword evidence="2" id="KW-0882">Thioester bond</keyword>
<keyword evidence="3" id="KW-1133">Transmembrane helix</keyword>
<sequence length="296" mass="34618">MMKSLYLNLFQNFILLFLIIIKISYISGSKTLSDKNFFIVAPDFIPWDETAKFIILPGWNLNEEIYSLTYSIYSSEHQDLLLKRSSISLSNTEFFLLNITDIPKFDLYHFIFEINGKKEEFKIYGGNNIKHIYIRSDKKIYRPGEKVKVVALPIKGDGKLFNNPLTLSILDSRNVKIMIQKIYYSWEKNFYHYEFELPKFNCSGRWTILVHPTSSSKILSHYFNTTIYVQDFTLPLYNFFMDVKPTNDEWTYEVTVIAKHSIGKDAIGNIQIEGICDHQNSITLISSEVSLIIKFI</sequence>
<dbReference type="WBParaSite" id="SSTP_0001192500.1">
    <property type="protein sequence ID" value="SSTP_0001192500.1"/>
    <property type="gene ID" value="SSTP_0001192500"/>
</dbReference>
<keyword evidence="3" id="KW-0812">Transmembrane</keyword>
<evidence type="ECO:0000313" key="5">
    <source>
        <dbReference type="Proteomes" id="UP000035681"/>
    </source>
</evidence>
<proteinExistence type="predicted"/>
<dbReference type="STRING" id="6248.A0A0K0ER43"/>
<dbReference type="WBParaSite" id="TCONS_00003917.p1">
    <property type="protein sequence ID" value="TCONS_00003917.p1"/>
    <property type="gene ID" value="XLOC_000661"/>
</dbReference>
<dbReference type="GO" id="GO:0004866">
    <property type="term" value="F:endopeptidase inhibitor activity"/>
    <property type="evidence" value="ECO:0007669"/>
    <property type="project" value="InterPro"/>
</dbReference>
<dbReference type="PANTHER" id="PTHR11412">
    <property type="entry name" value="MACROGLOBULIN / COMPLEMENT"/>
    <property type="match status" value="1"/>
</dbReference>
<evidence type="ECO:0000313" key="7">
    <source>
        <dbReference type="WBParaSite" id="TCONS_00003917.p1"/>
    </source>
</evidence>
<dbReference type="InterPro" id="IPR002890">
    <property type="entry name" value="MG2"/>
</dbReference>
<keyword evidence="3" id="KW-0472">Membrane</keyword>
<evidence type="ECO:0000256" key="1">
    <source>
        <dbReference type="ARBA" id="ARBA00022729"/>
    </source>
</evidence>
<dbReference type="PANTHER" id="PTHR11412:SF136">
    <property type="entry name" value="CD109 ANTIGEN"/>
    <property type="match status" value="1"/>
</dbReference>
<evidence type="ECO:0000256" key="2">
    <source>
        <dbReference type="ARBA" id="ARBA00022966"/>
    </source>
</evidence>
<dbReference type="Pfam" id="PF01835">
    <property type="entry name" value="MG2"/>
    <property type="match status" value="1"/>
</dbReference>